<dbReference type="InterPro" id="IPR013012">
    <property type="entry name" value="PTS_EIIB_3"/>
</dbReference>
<evidence type="ECO:0000256" key="6">
    <source>
        <dbReference type="ARBA" id="ARBA00022777"/>
    </source>
</evidence>
<gene>
    <name evidence="9" type="ORF">D7I47_04215</name>
</gene>
<organism evidence="9 10">
    <name type="scientific">Protaetiibacter intestinalis</name>
    <dbReference type="NCBI Taxonomy" id="2419774"/>
    <lineage>
        <taxon>Bacteria</taxon>
        <taxon>Bacillati</taxon>
        <taxon>Actinomycetota</taxon>
        <taxon>Actinomycetes</taxon>
        <taxon>Micrococcales</taxon>
        <taxon>Microbacteriaceae</taxon>
        <taxon>Protaetiibacter</taxon>
    </lineage>
</organism>
<evidence type="ECO:0000256" key="1">
    <source>
        <dbReference type="ARBA" id="ARBA00022448"/>
    </source>
</evidence>
<protein>
    <submittedName>
        <fullName evidence="9">PTS IIB subunit</fullName>
    </submittedName>
</protein>
<keyword evidence="4" id="KW-0808">Transferase</keyword>
<name>A0A387B6Z2_9MICO</name>
<proteinExistence type="predicted"/>
<dbReference type="EMBL" id="CP032630">
    <property type="protein sequence ID" value="AYF97541.1"/>
    <property type="molecule type" value="Genomic_DNA"/>
</dbReference>
<keyword evidence="5" id="KW-0598">Phosphotransferase system</keyword>
<evidence type="ECO:0000256" key="7">
    <source>
        <dbReference type="PROSITE-ProRule" id="PRU00423"/>
    </source>
</evidence>
<evidence type="ECO:0000313" key="9">
    <source>
        <dbReference type="EMBL" id="AYF97541.1"/>
    </source>
</evidence>
<dbReference type="AlphaFoldDB" id="A0A387B6Z2"/>
<keyword evidence="3" id="KW-0762">Sugar transport</keyword>
<dbReference type="KEGG" id="lyd:D7I47_04215"/>
<dbReference type="GO" id="GO:0008982">
    <property type="term" value="F:protein-N(PI)-phosphohistidine-sugar phosphotransferase activity"/>
    <property type="evidence" value="ECO:0007669"/>
    <property type="project" value="InterPro"/>
</dbReference>
<feature type="modified residue" description="Phosphocysteine; by EIIA" evidence="7">
    <location>
        <position position="7"/>
    </location>
</feature>
<dbReference type="PROSITE" id="PS51100">
    <property type="entry name" value="PTS_EIIB_TYPE_3"/>
    <property type="match status" value="1"/>
</dbReference>
<keyword evidence="10" id="KW-1185">Reference proteome</keyword>
<evidence type="ECO:0000256" key="5">
    <source>
        <dbReference type="ARBA" id="ARBA00022683"/>
    </source>
</evidence>
<evidence type="ECO:0000256" key="4">
    <source>
        <dbReference type="ARBA" id="ARBA00022679"/>
    </source>
</evidence>
<feature type="domain" description="PTS EIIB type-3" evidence="8">
    <location>
        <begin position="1"/>
        <end position="103"/>
    </location>
</feature>
<dbReference type="InterPro" id="IPR036095">
    <property type="entry name" value="PTS_EIIB-like_sf"/>
</dbReference>
<sequence length="106" mass="10670">MRVLIVCGAGASSTFVAQRLRRAAADRAVELEAVASSASAAADLVGGADVVIAGAHLGSTVAELAVLAADARVPFVVLDDAARQDGDELLDTTLAALGSAPRERTR</sequence>
<keyword evidence="6" id="KW-0418">Kinase</keyword>
<dbReference type="RefSeq" id="WP_120761890.1">
    <property type="nucleotide sequence ID" value="NZ_CP032630.1"/>
</dbReference>
<dbReference type="Gene3D" id="3.40.50.2300">
    <property type="match status" value="1"/>
</dbReference>
<dbReference type="GO" id="GO:0016301">
    <property type="term" value="F:kinase activity"/>
    <property type="evidence" value="ECO:0007669"/>
    <property type="project" value="UniProtKB-KW"/>
</dbReference>
<evidence type="ECO:0000256" key="2">
    <source>
        <dbReference type="ARBA" id="ARBA00022553"/>
    </source>
</evidence>
<dbReference type="OrthoDB" id="9808134at2"/>
<dbReference type="GO" id="GO:0009401">
    <property type="term" value="P:phosphoenolpyruvate-dependent sugar phosphotransferase system"/>
    <property type="evidence" value="ECO:0007669"/>
    <property type="project" value="UniProtKB-KW"/>
</dbReference>
<dbReference type="InterPro" id="IPR003501">
    <property type="entry name" value="PTS_EIIB_2/3"/>
</dbReference>
<evidence type="ECO:0000259" key="8">
    <source>
        <dbReference type="PROSITE" id="PS51100"/>
    </source>
</evidence>
<dbReference type="Pfam" id="PF02302">
    <property type="entry name" value="PTS_IIB"/>
    <property type="match status" value="1"/>
</dbReference>
<evidence type="ECO:0000256" key="3">
    <source>
        <dbReference type="ARBA" id="ARBA00022597"/>
    </source>
</evidence>
<accession>A0A387B6Z2</accession>
<dbReference type="Proteomes" id="UP000278886">
    <property type="component" value="Chromosome"/>
</dbReference>
<keyword evidence="2" id="KW-0597">Phosphoprotein</keyword>
<reference evidence="10" key="1">
    <citation type="submission" date="2018-09" db="EMBL/GenBank/DDBJ databases">
        <title>Genome sequencing of strain 2DFWR-13.</title>
        <authorList>
            <person name="Heo J."/>
            <person name="Kim S.-J."/>
            <person name="Kwon S.-W."/>
        </authorList>
    </citation>
    <scope>NUCLEOTIDE SEQUENCE [LARGE SCALE GENOMIC DNA]</scope>
    <source>
        <strain evidence="10">2DFWR-13</strain>
    </source>
</reference>
<keyword evidence="1" id="KW-0813">Transport</keyword>
<dbReference type="SUPFAM" id="SSF52794">
    <property type="entry name" value="PTS system IIB component-like"/>
    <property type="match status" value="1"/>
</dbReference>
<evidence type="ECO:0000313" key="10">
    <source>
        <dbReference type="Proteomes" id="UP000278886"/>
    </source>
</evidence>